<evidence type="ECO:0000313" key="2">
    <source>
        <dbReference type="Proteomes" id="UP000070260"/>
    </source>
</evidence>
<dbReference type="AlphaFoldDB" id="A0A140GRI9"/>
<protein>
    <submittedName>
        <fullName evidence="1">Uncharacterized protein</fullName>
    </submittedName>
</protein>
<sequence>MEKKIIEEEILNEEVIENPIDKLYVIFEDLNNNGKVTFKEVTITKQTNKKIFIECPGVDRKLVLKTDFNKVLERYIFGTDKEEMKRVWNEYQEYNMLYLKAQLKRIKSLIVA</sequence>
<dbReference type="RefSeq" id="WP_061429741.1">
    <property type="nucleotide sequence ID" value="NZ_CATNZX010000001.1"/>
</dbReference>
<keyword evidence="1" id="KW-0614">Plasmid</keyword>
<gene>
    <name evidence="1" type="ORF">JFP838_pA0232</name>
</gene>
<dbReference type="InterPro" id="IPR018247">
    <property type="entry name" value="EF_Hand_1_Ca_BS"/>
</dbReference>
<dbReference type="PATRIC" id="fig|1502.177.peg.3440"/>
<reference evidence="1 2" key="1">
    <citation type="journal article" date="2016" name="PLoS ONE">
        <title>Plasmid Characterization and Chromosome Analysis of Two netF+ Clostridium perfringens Isolates Associated with Foal and Canine Necrotizing Enteritis.</title>
        <authorList>
            <person name="Mehdizadeh Gohari I."/>
            <person name="Kropinski A.M."/>
            <person name="Weese S.J."/>
            <person name="Parreira V.R."/>
            <person name="Whitehead A.E."/>
            <person name="Boerlin P."/>
            <person name="Prescott J.F."/>
        </authorList>
    </citation>
    <scope>NUCLEOTIDE SEQUENCE [LARGE SCALE GENOMIC DNA]</scope>
    <source>
        <strain evidence="1 2">JP838</strain>
        <plasmid evidence="2">Plasmid pJFP838A</plasmid>
    </source>
</reference>
<dbReference type="Proteomes" id="UP000070260">
    <property type="component" value="Plasmid pJFP838A"/>
</dbReference>
<organism evidence="1 2">
    <name type="scientific">Clostridium perfringens</name>
    <dbReference type="NCBI Taxonomy" id="1502"/>
    <lineage>
        <taxon>Bacteria</taxon>
        <taxon>Bacillati</taxon>
        <taxon>Bacillota</taxon>
        <taxon>Clostridia</taxon>
        <taxon>Eubacteriales</taxon>
        <taxon>Clostridiaceae</taxon>
        <taxon>Clostridium</taxon>
    </lineage>
</organism>
<dbReference type="EMBL" id="CP013615">
    <property type="protein sequence ID" value="AMN31148.1"/>
    <property type="molecule type" value="Genomic_DNA"/>
</dbReference>
<geneLocation type="plasmid" evidence="1 2">
    <name>pJFP838A</name>
</geneLocation>
<evidence type="ECO:0000313" key="1">
    <source>
        <dbReference type="EMBL" id="AMN31148.1"/>
    </source>
</evidence>
<dbReference type="PROSITE" id="PS00018">
    <property type="entry name" value="EF_HAND_1"/>
    <property type="match status" value="1"/>
</dbReference>
<proteinExistence type="predicted"/>
<accession>A0A140GRI9</accession>
<name>A0A140GRI9_CLOPF</name>